<proteinExistence type="predicted"/>
<organism evidence="2 3">
    <name type="scientific">Actinokineospora xionganensis</name>
    <dbReference type="NCBI Taxonomy" id="2684470"/>
    <lineage>
        <taxon>Bacteria</taxon>
        <taxon>Bacillati</taxon>
        <taxon>Actinomycetota</taxon>
        <taxon>Actinomycetes</taxon>
        <taxon>Pseudonocardiales</taxon>
        <taxon>Pseudonocardiaceae</taxon>
        <taxon>Actinokineospora</taxon>
    </lineage>
</organism>
<sequence length="312" mass="30958">MTEEDAVGEVAVGVDAGGTATRAVAVTASGEVVGRGESGGGNPNSHPPAVAAANIGAAIRAAVGSHTAVSCVLGMAGASGLSDPVVAEEFRSALAAAGVRAPAQVRSDAEVAFAAGTADPDGTVLIAGTGSIAMRITDRRHASTVGGWGWLLGDEGSAFWIGREAVRTTIQAVQRDERFGQLASAVLDLAIGGPENAFARLIRAVNADAPVRLARFAPLVSLHADDPVAADIIERAARALAAQAVEAWSGGPIVLVGTVAGPDTPIGARLRAILDGHDVRTAKDGVAGAGWLAARDAFGAGVPHPCGGVTVA</sequence>
<gene>
    <name evidence="2" type="ORF">GPZ80_08070</name>
</gene>
<comment type="caution">
    <text evidence="2">The sequence shown here is derived from an EMBL/GenBank/DDBJ whole genome shotgun (WGS) entry which is preliminary data.</text>
</comment>
<accession>A0ABR7L416</accession>
<dbReference type="RefSeq" id="WP_187219578.1">
    <property type="nucleotide sequence ID" value="NZ_JABVED010000003.1"/>
</dbReference>
<reference evidence="2 3" key="1">
    <citation type="submission" date="2020-06" db="EMBL/GenBank/DDBJ databases">
        <title>Actinokineospora xiongansis sp. nov., isolated from soil of Baiyangdian.</title>
        <authorList>
            <person name="Zhang X."/>
        </authorList>
    </citation>
    <scope>NUCLEOTIDE SEQUENCE [LARGE SCALE GENOMIC DNA]</scope>
    <source>
        <strain evidence="2 3">HBU206404</strain>
    </source>
</reference>
<dbReference type="InterPro" id="IPR002731">
    <property type="entry name" value="ATPase_BadF"/>
</dbReference>
<evidence type="ECO:0000313" key="2">
    <source>
        <dbReference type="EMBL" id="MBC6447126.1"/>
    </source>
</evidence>
<dbReference type="Gene3D" id="3.30.420.40">
    <property type="match status" value="2"/>
</dbReference>
<protein>
    <submittedName>
        <fullName evidence="2">N-acetylglucosamine kinase</fullName>
    </submittedName>
</protein>
<evidence type="ECO:0000259" key="1">
    <source>
        <dbReference type="Pfam" id="PF01869"/>
    </source>
</evidence>
<dbReference type="SUPFAM" id="SSF53067">
    <property type="entry name" value="Actin-like ATPase domain"/>
    <property type="match status" value="2"/>
</dbReference>
<evidence type="ECO:0000313" key="3">
    <source>
        <dbReference type="Proteomes" id="UP000734823"/>
    </source>
</evidence>
<dbReference type="InterPro" id="IPR052519">
    <property type="entry name" value="Euk-type_GlcNAc_Kinase"/>
</dbReference>
<name>A0ABR7L416_9PSEU</name>
<keyword evidence="2" id="KW-0808">Transferase</keyword>
<dbReference type="EMBL" id="JABVED010000003">
    <property type="protein sequence ID" value="MBC6447126.1"/>
    <property type="molecule type" value="Genomic_DNA"/>
</dbReference>
<feature type="domain" description="ATPase BadF/BadG/BcrA/BcrD type" evidence="1">
    <location>
        <begin position="12"/>
        <end position="246"/>
    </location>
</feature>
<dbReference type="Pfam" id="PF01869">
    <property type="entry name" value="BcrAD_BadFG"/>
    <property type="match status" value="1"/>
</dbReference>
<keyword evidence="2" id="KW-0418">Kinase</keyword>
<dbReference type="Proteomes" id="UP000734823">
    <property type="component" value="Unassembled WGS sequence"/>
</dbReference>
<dbReference type="GO" id="GO:0016301">
    <property type="term" value="F:kinase activity"/>
    <property type="evidence" value="ECO:0007669"/>
    <property type="project" value="UniProtKB-KW"/>
</dbReference>
<keyword evidence="3" id="KW-1185">Reference proteome</keyword>
<dbReference type="PANTHER" id="PTHR43190">
    <property type="entry name" value="N-ACETYL-D-GLUCOSAMINE KINASE"/>
    <property type="match status" value="1"/>
</dbReference>
<dbReference type="PANTHER" id="PTHR43190:SF3">
    <property type="entry name" value="N-ACETYL-D-GLUCOSAMINE KINASE"/>
    <property type="match status" value="1"/>
</dbReference>
<dbReference type="InterPro" id="IPR043129">
    <property type="entry name" value="ATPase_NBD"/>
</dbReference>